<dbReference type="InterPro" id="IPR011010">
    <property type="entry name" value="DNA_brk_join_enz"/>
</dbReference>
<comment type="similarity">
    <text evidence="1">Belongs to the 'phage' integrase family.</text>
</comment>
<evidence type="ECO:0000313" key="6">
    <source>
        <dbReference type="EMBL" id="TET47115.1"/>
    </source>
</evidence>
<proteinExistence type="inferred from homology"/>
<dbReference type="AlphaFoldDB" id="A0A523UX54"/>
<feature type="region of interest" description="Disordered" evidence="4">
    <location>
        <begin position="546"/>
        <end position="633"/>
    </location>
</feature>
<dbReference type="InterPro" id="IPR013762">
    <property type="entry name" value="Integrase-like_cat_sf"/>
</dbReference>
<feature type="compositionally biased region" description="Basic and acidic residues" evidence="4">
    <location>
        <begin position="562"/>
        <end position="578"/>
    </location>
</feature>
<comment type="caution">
    <text evidence="6">The sequence shown here is derived from an EMBL/GenBank/DDBJ whole genome shotgun (WGS) entry which is preliminary data.</text>
</comment>
<name>A0A523UX54_UNCT6</name>
<sequence>MKVKSLQELLDIFVVQTADRNRVAMTKTAVRHTIKALGVKSASEIPVSAFDGMLDILESHLKKQNSSRVKVRNNKSFLKRLTDWGRKRGLVSTDRSEEVSTTWRDTIEAYEHRFGRKGSSRWYGLGKWASSKGLGPADLAPSDLTEFAQSLQGTVGCVEWRRVYHDLETMWAYAAPEGVLPYLRFPSIPHKFPPYRLPLEEWPSQMQKDYQKYRSWATDDFVRGRPKRNKQNISTATKRLKSLERCAGYFVNVLGIPKDQLDLCTFLDEYLIRSFFSWLRSKRRVGDITLMSYVDVLISIGLHYIKANKEEMAWLCEMKAELRDARPKDKSGKMVSLNELRSVPERLKQERLAFAESSQRQRKGTNQKRLAIMIRNELIIRILIARPLRSSNLRNARLGDNIFCGSHGTWQIVFRNEETKTGNLTSYSFPEYLEPYLKEYLEEARPILARHTNSKVLFPSVNGRPLGSSMLHRIVTQACLKHLGKAVNPHLVRDIVTTGIVEETGNIQIASKLLGHASVKTTERYYSHFKMEDAAKAYDRMLQSMPDPRTILGNEASQTETETVRQSHNETSQRKGPEKQNSGEPQPTQTASGYDSDKKGGRQLPSDARTPDRPALHPQLDKARQHPSIGYSKTKELSVAGGNMIKAVDPSRALKKKAPHRCVSDSPGQLTLAFAQQCDENSKDGQTR</sequence>
<evidence type="ECO:0000256" key="2">
    <source>
        <dbReference type="ARBA" id="ARBA00023125"/>
    </source>
</evidence>
<evidence type="ECO:0000256" key="4">
    <source>
        <dbReference type="SAM" id="MobiDB-lite"/>
    </source>
</evidence>
<evidence type="ECO:0000256" key="1">
    <source>
        <dbReference type="ARBA" id="ARBA00008857"/>
    </source>
</evidence>
<evidence type="ECO:0000259" key="5">
    <source>
        <dbReference type="PROSITE" id="PS51898"/>
    </source>
</evidence>
<dbReference type="InterPro" id="IPR050090">
    <property type="entry name" value="Tyrosine_recombinase_XerCD"/>
</dbReference>
<feature type="domain" description="Tyr recombinase" evidence="5">
    <location>
        <begin position="342"/>
        <end position="539"/>
    </location>
</feature>
<dbReference type="Gene3D" id="1.10.443.10">
    <property type="entry name" value="Intergrase catalytic core"/>
    <property type="match status" value="1"/>
</dbReference>
<dbReference type="GO" id="GO:0006310">
    <property type="term" value="P:DNA recombination"/>
    <property type="evidence" value="ECO:0007669"/>
    <property type="project" value="UniProtKB-KW"/>
</dbReference>
<protein>
    <submittedName>
        <fullName evidence="6">Site-specific integrase</fullName>
    </submittedName>
</protein>
<evidence type="ECO:0000313" key="7">
    <source>
        <dbReference type="Proteomes" id="UP000315525"/>
    </source>
</evidence>
<feature type="compositionally biased region" description="Polar residues" evidence="4">
    <location>
        <begin position="579"/>
        <end position="593"/>
    </location>
</feature>
<dbReference type="InterPro" id="IPR002104">
    <property type="entry name" value="Integrase_catalytic"/>
</dbReference>
<dbReference type="PROSITE" id="PS51898">
    <property type="entry name" value="TYR_RECOMBINASE"/>
    <property type="match status" value="1"/>
</dbReference>
<feature type="compositionally biased region" description="Basic and acidic residues" evidence="4">
    <location>
        <begin position="609"/>
        <end position="624"/>
    </location>
</feature>
<dbReference type="Proteomes" id="UP000315525">
    <property type="component" value="Unassembled WGS sequence"/>
</dbReference>
<accession>A0A523UX54</accession>
<reference evidence="6 7" key="1">
    <citation type="submission" date="2019-03" db="EMBL/GenBank/DDBJ databases">
        <title>Metabolic potential of uncultured bacteria and archaea associated with petroleum seepage in deep-sea sediments.</title>
        <authorList>
            <person name="Dong X."/>
            <person name="Hubert C."/>
        </authorList>
    </citation>
    <scope>NUCLEOTIDE SEQUENCE [LARGE SCALE GENOMIC DNA]</scope>
    <source>
        <strain evidence="6">E44_bin18</strain>
    </source>
</reference>
<organism evidence="6 7">
    <name type="scientific">candidate division TA06 bacterium</name>
    <dbReference type="NCBI Taxonomy" id="2250710"/>
    <lineage>
        <taxon>Bacteria</taxon>
        <taxon>Bacteria division TA06</taxon>
    </lineage>
</organism>
<dbReference type="EMBL" id="SOJN01000032">
    <property type="protein sequence ID" value="TET47115.1"/>
    <property type="molecule type" value="Genomic_DNA"/>
</dbReference>
<dbReference type="SUPFAM" id="SSF56349">
    <property type="entry name" value="DNA breaking-rejoining enzymes"/>
    <property type="match status" value="1"/>
</dbReference>
<dbReference type="Pfam" id="PF00589">
    <property type="entry name" value="Phage_integrase"/>
    <property type="match status" value="1"/>
</dbReference>
<evidence type="ECO:0000256" key="3">
    <source>
        <dbReference type="ARBA" id="ARBA00023172"/>
    </source>
</evidence>
<dbReference type="GO" id="GO:0015074">
    <property type="term" value="P:DNA integration"/>
    <property type="evidence" value="ECO:0007669"/>
    <property type="project" value="InterPro"/>
</dbReference>
<keyword evidence="3" id="KW-0233">DNA recombination</keyword>
<dbReference type="CDD" id="cd00397">
    <property type="entry name" value="DNA_BRE_C"/>
    <property type="match status" value="1"/>
</dbReference>
<keyword evidence="2" id="KW-0238">DNA-binding</keyword>
<gene>
    <name evidence="6" type="ORF">E3J62_02405</name>
</gene>
<dbReference type="PANTHER" id="PTHR30349:SF41">
    <property type="entry name" value="INTEGRASE_RECOMBINASE PROTEIN MJ0367-RELATED"/>
    <property type="match status" value="1"/>
</dbReference>
<dbReference type="GO" id="GO:0003677">
    <property type="term" value="F:DNA binding"/>
    <property type="evidence" value="ECO:0007669"/>
    <property type="project" value="UniProtKB-KW"/>
</dbReference>
<dbReference type="PANTHER" id="PTHR30349">
    <property type="entry name" value="PHAGE INTEGRASE-RELATED"/>
    <property type="match status" value="1"/>
</dbReference>